<dbReference type="EMBL" id="CADCTV010000888">
    <property type="protein sequence ID" value="CAA9367664.1"/>
    <property type="molecule type" value="Genomic_DNA"/>
</dbReference>
<proteinExistence type="predicted"/>
<sequence>MALAVKRKAAALDVGDVQQVLDQPVGPLGRAPDDGQLLPLHVAPFRRDHVQQERRAHEHGVDGIAQVVRNHAQHVVAGAGGAPGRVVQAGVLQRQGAAAGQLVRHRHVRLFERRARGAADEGHRAQHGLARPQRRHDQRAQHQLAHDVGVLGRAAGADDPLVVDLRHQQGGPRRHHLRLRAAVVQRRRKLARALQQRRRPLVGVRRGHPPHGVALDQVHHHHLRQLRHGHPPDGLQRLVFVQRRRKQAAGFRQQLKPLRRALLLGDVGKAHHGAHRLAAAVHRRRGVGHGERRSVLAPQHLARYLDGRSRARGARDGALGVRIRGAVGVRVMEELVRVQAGHLLRREAQQLCRGAVDEQDDPLAVHRVDAVGGGVQQLLVLAMDALQFVGRAARRFQRQAQLDLPLRRRAQLREHLNVLLAPRPRLVVDGAERADGLALEKDGNAQVGADAQRIHRGNLPVGGVGVRVGDHQRPGRVRHRVVAEGAPVQLAHRPQRLAESAGGLVEVAVVVHQRHEGGGNAQQPRRQPRQRVECGLRGRIQQPGGVHGGQALRRLDGCVHFGPARRVGHVLGRAGERRVRRVQTIVQRV</sequence>
<evidence type="ECO:0000313" key="2">
    <source>
        <dbReference type="EMBL" id="CAA9367664.1"/>
    </source>
</evidence>
<protein>
    <submittedName>
        <fullName evidence="2">Uncharacterized protein</fullName>
    </submittedName>
</protein>
<dbReference type="AlphaFoldDB" id="A0A6J4MSG0"/>
<organism evidence="2">
    <name type="scientific">uncultured Gemmatimonadota bacterium</name>
    <dbReference type="NCBI Taxonomy" id="203437"/>
    <lineage>
        <taxon>Bacteria</taxon>
        <taxon>Pseudomonadati</taxon>
        <taxon>Gemmatimonadota</taxon>
        <taxon>environmental samples</taxon>
    </lineage>
</organism>
<reference evidence="2" key="1">
    <citation type="submission" date="2020-02" db="EMBL/GenBank/DDBJ databases">
        <authorList>
            <person name="Meier V. D."/>
        </authorList>
    </citation>
    <scope>NUCLEOTIDE SEQUENCE</scope>
    <source>
        <strain evidence="2">AVDCRST_MAG89</strain>
    </source>
</reference>
<name>A0A6J4MSG0_9BACT</name>
<gene>
    <name evidence="2" type="ORF">AVDCRST_MAG89-4253</name>
</gene>
<evidence type="ECO:0000256" key="1">
    <source>
        <dbReference type="SAM" id="MobiDB-lite"/>
    </source>
</evidence>
<accession>A0A6J4MSG0</accession>
<feature type="region of interest" description="Disordered" evidence="1">
    <location>
        <begin position="117"/>
        <end position="139"/>
    </location>
</feature>